<dbReference type="InterPro" id="IPR048757">
    <property type="entry name" value="PylD_N"/>
</dbReference>
<dbReference type="Gene3D" id="3.40.50.12150">
    <property type="match status" value="1"/>
</dbReference>
<dbReference type="Gene3D" id="3.40.50.720">
    <property type="entry name" value="NAD(P)-binding Rossmann-like Domain"/>
    <property type="match status" value="1"/>
</dbReference>
<gene>
    <name evidence="2" type="ORF">AMET1_0461</name>
</gene>
<dbReference type="EMBL" id="MRZU01000003">
    <property type="protein sequence ID" value="OUJ18810.1"/>
    <property type="molecule type" value="Genomic_DNA"/>
</dbReference>
<protein>
    <submittedName>
        <fullName evidence="2">(3R)-3-methyl-D-ornithyl-N6-L-lysine dehydrogenase pyrrolysine biosynthesis enzyme PylD</fullName>
    </submittedName>
</protein>
<dbReference type="Pfam" id="PF21455">
    <property type="entry name" value="PylD_N"/>
    <property type="match status" value="1"/>
</dbReference>
<dbReference type="RefSeq" id="WP_143406810.1">
    <property type="nucleotide sequence ID" value="NZ_MRZU01000003.1"/>
</dbReference>
<keyword evidence="3" id="KW-1185">Reference proteome</keyword>
<name>A0A1Y3GC41_9EURY</name>
<dbReference type="AlphaFoldDB" id="A0A1Y3GC41"/>
<organism evidence="2 3">
    <name type="scientific">Methanonatronarchaeum thermophilum</name>
    <dbReference type="NCBI Taxonomy" id="1927129"/>
    <lineage>
        <taxon>Archaea</taxon>
        <taxon>Methanobacteriati</taxon>
        <taxon>Methanobacteriota</taxon>
        <taxon>Methanonatronarchaeia</taxon>
        <taxon>Methanonatronarchaeales</taxon>
        <taxon>Methanonatronarchaeaceae</taxon>
        <taxon>Methanonatronarchaeum</taxon>
    </lineage>
</organism>
<reference evidence="2 3" key="1">
    <citation type="submission" date="2016-12" db="EMBL/GenBank/DDBJ databases">
        <title>Discovery of methanogenic haloarchaea.</title>
        <authorList>
            <person name="Sorokin D.Y."/>
            <person name="Makarova K.S."/>
            <person name="Abbas B."/>
            <person name="Ferrer M."/>
            <person name="Golyshin P.N."/>
        </authorList>
    </citation>
    <scope>NUCLEOTIDE SEQUENCE [LARGE SCALE GENOMIC DNA]</scope>
    <source>
        <strain evidence="2">AMET1</strain>
    </source>
</reference>
<dbReference type="Proteomes" id="UP000195137">
    <property type="component" value="Unassembled WGS sequence"/>
</dbReference>
<sequence>MTRLDERLVCSVVENLNDIDRDLRRFTGLSFREVCRGGGFFDNVLVESEKSVSVVPLSCGDGEIPFFSDAVCEVLRYVGFDASVVERDVFGISRSFEGDFDGVLMADDQAFVGIDLVSRNVSDNDSSTSRAYSILTRLLVEKFSCSSCLLVGLGDIGGGMLDYLFGSELALDGFVDSFFVHDIDVGKVDRCLGAYPVERYIDGVGEVDVVIDATPSVSNVCYSDVFVDGDSYFVLPGVPVGPYPEGRGFFDPLALGACSLAYMAFSGD</sequence>
<evidence type="ECO:0000259" key="1">
    <source>
        <dbReference type="Pfam" id="PF21455"/>
    </source>
</evidence>
<comment type="caution">
    <text evidence="2">The sequence shown here is derived from an EMBL/GenBank/DDBJ whole genome shotgun (WGS) entry which is preliminary data.</text>
</comment>
<evidence type="ECO:0000313" key="2">
    <source>
        <dbReference type="EMBL" id="OUJ18810.1"/>
    </source>
</evidence>
<proteinExistence type="predicted"/>
<evidence type="ECO:0000313" key="3">
    <source>
        <dbReference type="Proteomes" id="UP000195137"/>
    </source>
</evidence>
<feature type="domain" description="Pyrrolysine biosynthesis protein PylD N-terminal" evidence="1">
    <location>
        <begin position="15"/>
        <end position="121"/>
    </location>
</feature>
<accession>A0A1Y3GC41</accession>